<dbReference type="PANTHER" id="PTHR43709:SF2">
    <property type="entry name" value="DUF453 DOMAIN PROTEIN (AFU_ORTHOLOGUE AFUA_6G00360)"/>
    <property type="match status" value="1"/>
</dbReference>
<dbReference type="SUPFAM" id="SSF54506">
    <property type="entry name" value="Diaminopimelate epimerase-like"/>
    <property type="match status" value="2"/>
</dbReference>
<evidence type="ECO:0000256" key="1">
    <source>
        <dbReference type="ARBA" id="ARBA00007673"/>
    </source>
</evidence>
<dbReference type="STRING" id="1249552.PS2015_1312"/>
<evidence type="ECO:0000313" key="3">
    <source>
        <dbReference type="EMBL" id="ALO45970.1"/>
    </source>
</evidence>
<dbReference type="PATRIC" id="fig|1249552.3.peg.1317"/>
<evidence type="ECO:0000313" key="4">
    <source>
        <dbReference type="Proteomes" id="UP000065641"/>
    </source>
</evidence>
<dbReference type="EMBL" id="CP013189">
    <property type="protein sequence ID" value="ALO45970.1"/>
    <property type="molecule type" value="Genomic_DNA"/>
</dbReference>
<dbReference type="Pfam" id="PF04303">
    <property type="entry name" value="PrpF"/>
    <property type="match status" value="1"/>
</dbReference>
<evidence type="ECO:0000256" key="2">
    <source>
        <dbReference type="ARBA" id="ARBA00023235"/>
    </source>
</evidence>
<dbReference type="Proteomes" id="UP000065641">
    <property type="component" value="Chromosome"/>
</dbReference>
<accession>A0A0S2KDC8</accession>
<protein>
    <submittedName>
        <fullName evidence="3">AcnD-accessory protein PrpF</fullName>
    </submittedName>
</protein>
<comment type="similarity">
    <text evidence="1">Belongs to the PrpF family.</text>
</comment>
<dbReference type="GO" id="GO:0019629">
    <property type="term" value="P:propionate catabolic process, 2-methylcitrate cycle"/>
    <property type="evidence" value="ECO:0007669"/>
    <property type="project" value="InterPro"/>
</dbReference>
<dbReference type="PANTHER" id="PTHR43709">
    <property type="entry name" value="ACONITATE ISOMERASE-RELATED"/>
    <property type="match status" value="1"/>
</dbReference>
<sequence>MTQQLKIPATYIRGGTSKGVFFLLDELPNAAQVPGPARDQLLLRVIGSPDPYAKQIDGMGGATSSTSKTVIISRSERPDHDVDYLFGQVSIDKAFVDWSGNCGNLSSAVGGFAISKGLINSERVPINGLCTVRIWQANIGKTIIAHVPVTEGMVQETGDFELDGVTFPAAEVQLEFVDPSDDDAPGGGMFPTGNVIDQLEVPGVGILPVTLVSAGIPTVFVNASDIGYKGTELQDAINSDQQALAMFESIRAHAAVRMGLIKQVSESANRQHTPKIAFVAPAAEYLSSSGKLVPADQIDLLVRALSMGKLHHAMMGTAAVAIGAAAAVPGTLVNLAAGGGEREAVTFGHPSGTLRVGASAAVVDGNWQVKKAMMSRSARTLMEGWVRIPPL</sequence>
<dbReference type="KEGG" id="pspi:PS2015_1312"/>
<proteinExistence type="inferred from homology"/>
<keyword evidence="2" id="KW-0413">Isomerase</keyword>
<dbReference type="InterPro" id="IPR012709">
    <property type="entry name" value="PrpF"/>
</dbReference>
<keyword evidence="4" id="KW-1185">Reference proteome</keyword>
<dbReference type="OrthoDB" id="9779763at2"/>
<gene>
    <name evidence="3" type="ORF">PS2015_1312</name>
</gene>
<dbReference type="AlphaFoldDB" id="A0A0S2KDC8"/>
<reference evidence="3 4" key="1">
    <citation type="submission" date="2015-11" db="EMBL/GenBank/DDBJ databases">
        <authorList>
            <person name="Zhang Y."/>
            <person name="Guo Z."/>
        </authorList>
    </citation>
    <scope>NUCLEOTIDE SEQUENCE [LARGE SCALE GENOMIC DNA]</scope>
    <source>
        <strain evidence="3 4">KCTC 32221</strain>
    </source>
</reference>
<dbReference type="RefSeq" id="WP_058021457.1">
    <property type="nucleotide sequence ID" value="NZ_CP013189.1"/>
</dbReference>
<name>A0A0S2KDC8_9GAMM</name>
<dbReference type="NCBIfam" id="TIGR02334">
    <property type="entry name" value="prpF"/>
    <property type="match status" value="1"/>
</dbReference>
<dbReference type="InterPro" id="IPR007400">
    <property type="entry name" value="PrpF-like"/>
</dbReference>
<dbReference type="FunFam" id="3.10.310.10:FF:000018">
    <property type="entry name" value="2-methylaconitate cis-trans isomerase"/>
    <property type="match status" value="1"/>
</dbReference>
<organism evidence="3 4">
    <name type="scientific">Pseudohongiella spirulinae</name>
    <dbReference type="NCBI Taxonomy" id="1249552"/>
    <lineage>
        <taxon>Bacteria</taxon>
        <taxon>Pseudomonadati</taxon>
        <taxon>Pseudomonadota</taxon>
        <taxon>Gammaproteobacteria</taxon>
        <taxon>Pseudomonadales</taxon>
        <taxon>Pseudohongiellaceae</taxon>
        <taxon>Pseudohongiella</taxon>
    </lineage>
</organism>
<dbReference type="Gene3D" id="3.10.310.10">
    <property type="entry name" value="Diaminopimelate Epimerase, Chain A, domain 1"/>
    <property type="match status" value="2"/>
</dbReference>
<dbReference type="GO" id="GO:0016853">
    <property type="term" value="F:isomerase activity"/>
    <property type="evidence" value="ECO:0007669"/>
    <property type="project" value="UniProtKB-KW"/>
</dbReference>